<name>A0A8T2A2S8_9BRAS</name>
<feature type="domain" description="DUF8039" evidence="3">
    <location>
        <begin position="95"/>
        <end position="171"/>
    </location>
</feature>
<feature type="coiled-coil region" evidence="1">
    <location>
        <begin position="59"/>
        <end position="86"/>
    </location>
</feature>
<evidence type="ECO:0000313" key="5">
    <source>
        <dbReference type="Proteomes" id="UP000694240"/>
    </source>
</evidence>
<organism evidence="4 5">
    <name type="scientific">Arabidopsis thaliana x Arabidopsis arenosa</name>
    <dbReference type="NCBI Taxonomy" id="1240361"/>
    <lineage>
        <taxon>Eukaryota</taxon>
        <taxon>Viridiplantae</taxon>
        <taxon>Streptophyta</taxon>
        <taxon>Embryophyta</taxon>
        <taxon>Tracheophyta</taxon>
        <taxon>Spermatophyta</taxon>
        <taxon>Magnoliopsida</taxon>
        <taxon>eudicotyledons</taxon>
        <taxon>Gunneridae</taxon>
        <taxon>Pentapetalae</taxon>
        <taxon>rosids</taxon>
        <taxon>malvids</taxon>
        <taxon>Brassicales</taxon>
        <taxon>Brassicaceae</taxon>
        <taxon>Camelineae</taxon>
        <taxon>Arabidopsis</taxon>
    </lineage>
</organism>
<gene>
    <name evidence="4" type="ORF">ISN45_Aa04g006920</name>
</gene>
<keyword evidence="1" id="KW-0175">Coiled coil</keyword>
<feature type="compositionally biased region" description="Polar residues" evidence="2">
    <location>
        <begin position="257"/>
        <end position="273"/>
    </location>
</feature>
<dbReference type="EMBL" id="JAEFBK010000009">
    <property type="protein sequence ID" value="KAG7567853.1"/>
    <property type="molecule type" value="Genomic_DNA"/>
</dbReference>
<reference evidence="4 5" key="1">
    <citation type="submission" date="2020-12" db="EMBL/GenBank/DDBJ databases">
        <title>Concerted genomic and epigenomic changes stabilize Arabidopsis allopolyploids.</title>
        <authorList>
            <person name="Chen Z."/>
        </authorList>
    </citation>
    <scope>NUCLEOTIDE SEQUENCE [LARGE SCALE GENOMIC DNA]</scope>
    <source>
        <strain evidence="4">Allo738</strain>
        <tissue evidence="4">Leaf</tissue>
    </source>
</reference>
<keyword evidence="5" id="KW-1185">Reference proteome</keyword>
<sequence length="363" mass="40263">MRKANELAASGDPSSTSTNPKEDLLSQVLGPDKPGRLRAMGRGMSMSKLACFQVKNKYVADMQKNQYQLQKQVQDLQEALAKLNHQSVKNRLKPKCVLHDWSGTDDIVAEGIVLSSDRGDFIDNTPLGPGAYKVLVETVVKSEAWLWRSAQKMFTIGEAVGTVIAWSQNYTVVYDDVLPDDVDPKIFLDEVMEPETFFWRPTPDLSTIEDSLKSYVAWPVNRVLFFGVNIDTPAGSVSSLQQSTSTPAAPVKKTKDNSQSNSQAPTQKSQQSIHAKVIGKENQKCMLMDITGLKRVVAEGRWSSNDPNMKVHFKPLGPNGVRVWVDVVRVNDAEVWRPSDAVECMEDALGTTVAWPRDKVVLV</sequence>
<evidence type="ECO:0000256" key="2">
    <source>
        <dbReference type="SAM" id="MobiDB-lite"/>
    </source>
</evidence>
<evidence type="ECO:0000259" key="3">
    <source>
        <dbReference type="Pfam" id="PF26133"/>
    </source>
</evidence>
<evidence type="ECO:0000313" key="4">
    <source>
        <dbReference type="EMBL" id="KAG7567853.1"/>
    </source>
</evidence>
<feature type="compositionally biased region" description="Polar residues" evidence="2">
    <location>
        <begin position="236"/>
        <end position="247"/>
    </location>
</feature>
<feature type="region of interest" description="Disordered" evidence="2">
    <location>
        <begin position="1"/>
        <end position="36"/>
    </location>
</feature>
<evidence type="ECO:0000256" key="1">
    <source>
        <dbReference type="SAM" id="Coils"/>
    </source>
</evidence>
<dbReference type="InterPro" id="IPR058352">
    <property type="entry name" value="DUF8039"/>
</dbReference>
<feature type="domain" description="DUF8039" evidence="3">
    <location>
        <begin position="281"/>
        <end position="362"/>
    </location>
</feature>
<dbReference type="Pfam" id="PF26133">
    <property type="entry name" value="DUF8039"/>
    <property type="match status" value="2"/>
</dbReference>
<dbReference type="PANTHER" id="PTHR33018">
    <property type="entry name" value="OS10G0338966 PROTEIN-RELATED"/>
    <property type="match status" value="1"/>
</dbReference>
<accession>A0A8T2A2S8</accession>
<proteinExistence type="predicted"/>
<feature type="region of interest" description="Disordered" evidence="2">
    <location>
        <begin position="236"/>
        <end position="275"/>
    </location>
</feature>
<protein>
    <submittedName>
        <fullName evidence="4">Transposase Tnp1/En/Spm-like</fullName>
    </submittedName>
</protein>
<dbReference type="Proteomes" id="UP000694240">
    <property type="component" value="Chromosome 9"/>
</dbReference>
<dbReference type="PANTHER" id="PTHR33018:SF34">
    <property type="entry name" value="OS02G0472350 PROTEIN"/>
    <property type="match status" value="1"/>
</dbReference>
<dbReference type="AlphaFoldDB" id="A0A8T2A2S8"/>
<comment type="caution">
    <text evidence="4">The sequence shown here is derived from an EMBL/GenBank/DDBJ whole genome shotgun (WGS) entry which is preliminary data.</text>
</comment>